<evidence type="ECO:0000256" key="6">
    <source>
        <dbReference type="ARBA" id="ARBA00022989"/>
    </source>
</evidence>
<feature type="domain" description="CN hydrolase" evidence="10">
    <location>
        <begin position="232"/>
        <end position="509"/>
    </location>
</feature>
<evidence type="ECO:0000256" key="9">
    <source>
        <dbReference type="HAMAP-Rule" id="MF_01148"/>
    </source>
</evidence>
<evidence type="ECO:0000313" key="12">
    <source>
        <dbReference type="Proteomes" id="UP001152599"/>
    </source>
</evidence>
<dbReference type="Gene3D" id="3.60.110.10">
    <property type="entry name" value="Carbon-nitrogen hydrolase"/>
    <property type="match status" value="1"/>
</dbReference>
<dbReference type="HAMAP" id="MF_01148">
    <property type="entry name" value="Lnt"/>
    <property type="match status" value="1"/>
</dbReference>
<keyword evidence="12" id="KW-1185">Reference proteome</keyword>
<dbReference type="InterPro" id="IPR004563">
    <property type="entry name" value="Apolipo_AcylTrfase"/>
</dbReference>
<feature type="transmembrane region" description="Helical" evidence="9">
    <location>
        <begin position="204"/>
        <end position="225"/>
    </location>
</feature>
<keyword evidence="4 9" id="KW-0808">Transferase</keyword>
<evidence type="ECO:0000256" key="2">
    <source>
        <dbReference type="ARBA" id="ARBA00010065"/>
    </source>
</evidence>
<dbReference type="PROSITE" id="PS50263">
    <property type="entry name" value="CN_HYDROLASE"/>
    <property type="match status" value="1"/>
</dbReference>
<dbReference type="EC" id="2.3.1.269" evidence="9"/>
<dbReference type="Pfam" id="PF00795">
    <property type="entry name" value="CN_hydrolase"/>
    <property type="match status" value="1"/>
</dbReference>
<reference evidence="11" key="1">
    <citation type="submission" date="2022-07" db="EMBL/GenBank/DDBJ databases">
        <title>Description and genome-wide analysis of Profundicola chukchiensis gen. nov., sp. nov., marine bacteria isolated from bottom sediments of the Chukchi Sea.</title>
        <authorList>
            <person name="Romanenko L."/>
            <person name="Otstavnykh N."/>
            <person name="Kurilenko V."/>
            <person name="Eremeev V."/>
            <person name="Velansky P."/>
            <person name="Mikhailov V."/>
            <person name="Isaeva M."/>
        </authorList>
    </citation>
    <scope>NUCLEOTIDE SEQUENCE</scope>
    <source>
        <strain evidence="11">KMM 9713</strain>
    </source>
</reference>
<keyword evidence="3 9" id="KW-1003">Cell membrane</keyword>
<dbReference type="InterPro" id="IPR036526">
    <property type="entry name" value="C-N_Hydrolase_sf"/>
</dbReference>
<accession>A0A9X4RUX1</accession>
<evidence type="ECO:0000256" key="1">
    <source>
        <dbReference type="ARBA" id="ARBA00004651"/>
    </source>
</evidence>
<evidence type="ECO:0000259" key="10">
    <source>
        <dbReference type="PROSITE" id="PS50263"/>
    </source>
</evidence>
<comment type="subcellular location">
    <subcellularLocation>
        <location evidence="1 9">Cell membrane</location>
        <topology evidence="1 9">Multi-pass membrane protein</topology>
    </subcellularLocation>
</comment>
<feature type="transmembrane region" description="Helical" evidence="9">
    <location>
        <begin position="122"/>
        <end position="140"/>
    </location>
</feature>
<dbReference type="RefSeq" id="WP_304420609.1">
    <property type="nucleotide sequence ID" value="NZ_JANCMU010000003.1"/>
</dbReference>
<feature type="transmembrane region" description="Helical" evidence="9">
    <location>
        <begin position="522"/>
        <end position="544"/>
    </location>
</feature>
<feature type="transmembrane region" description="Helical" evidence="9">
    <location>
        <begin position="26"/>
        <end position="42"/>
    </location>
</feature>
<evidence type="ECO:0000256" key="4">
    <source>
        <dbReference type="ARBA" id="ARBA00022679"/>
    </source>
</evidence>
<dbReference type="EMBL" id="JANCMU010000003">
    <property type="protein sequence ID" value="MDG4946111.1"/>
    <property type="molecule type" value="Genomic_DNA"/>
</dbReference>
<comment type="function">
    <text evidence="9">Catalyzes the phospholipid dependent N-acylation of the N-terminal cysteine of apolipoprotein, the last step in lipoprotein maturation.</text>
</comment>
<feature type="transmembrane region" description="Helical" evidence="9">
    <location>
        <begin position="94"/>
        <end position="115"/>
    </location>
</feature>
<comment type="pathway">
    <text evidence="9">Protein modification; lipoprotein biosynthesis (N-acyl transfer).</text>
</comment>
<proteinExistence type="inferred from homology"/>
<sequence>MWKSVLLATITGLLLALSWPTLGFPGLLFVAFIPLLIIEKQFSDAPFKRKSLKIFLLSWLSFIIWNALAYRWLYFAKPQIGATAMENQQAMIAYYFPVILNSLFMAIVFIAYHFIRKKHGEWYGFAFLPAFWMSFEKLHLNWDFSWPWLNLGNGFASYYKWIQWYDLTGTFGGTLWVWVANLILFKAVMLYLEHGNKKLMKKLIIAFMVVVLLPIGISYLTYYNYEDKGEEINVVVIQPELDPYREKYEKSSAQILQEIITEGEKVMTQDIDLIVTPETSFPGREDVVMNNLQMDPNIIKLNQWISKYPKAVFIGGTSMVEFTNATQAPNLTSIPYKDDVWVNRYNSAIQLENQNDSIPFYHKSKLVVGVEYFPYPSILKPLLGSLMLDFGGSTYSLTKSQNKTNFVNQQNSAEIAPTICYESIYGEFTSEFVKNGANLISISTNDSWWGNTDGHRQFLDYARLRAIENRRSVARSANSGISAFINQRGDVIESLAYEKQGALSGTLKMNTEITNYSTTGDFLARMALIVSSIILAYAFAAKLLNKDKKV</sequence>
<dbReference type="CDD" id="cd07571">
    <property type="entry name" value="ALP_N-acyl_transferase"/>
    <property type="match status" value="1"/>
</dbReference>
<evidence type="ECO:0000256" key="7">
    <source>
        <dbReference type="ARBA" id="ARBA00023136"/>
    </source>
</evidence>
<dbReference type="PANTHER" id="PTHR38686:SF1">
    <property type="entry name" value="APOLIPOPROTEIN N-ACYLTRANSFERASE"/>
    <property type="match status" value="1"/>
</dbReference>
<dbReference type="AlphaFoldDB" id="A0A9X4RUX1"/>
<evidence type="ECO:0000256" key="3">
    <source>
        <dbReference type="ARBA" id="ARBA00022475"/>
    </source>
</evidence>
<dbReference type="Proteomes" id="UP001152599">
    <property type="component" value="Unassembled WGS sequence"/>
</dbReference>
<comment type="similarity">
    <text evidence="2 9">Belongs to the CN hydrolase family. Apolipoprotein N-acyltransferase subfamily.</text>
</comment>
<protein>
    <recommendedName>
        <fullName evidence="9">Apolipoprotein N-acyltransferase</fullName>
        <shortName evidence="9">ALP N-acyltransferase</shortName>
        <ecNumber evidence="9">2.3.1.269</ecNumber>
    </recommendedName>
</protein>
<comment type="catalytic activity">
    <reaction evidence="9">
        <text>N-terminal S-1,2-diacyl-sn-glyceryl-L-cysteinyl-[lipoprotein] + a glycerophospholipid = N-acyl-S-1,2-diacyl-sn-glyceryl-L-cysteinyl-[lipoprotein] + a 2-acyl-sn-glycero-3-phospholipid + H(+)</text>
        <dbReference type="Rhea" id="RHEA:48228"/>
        <dbReference type="Rhea" id="RHEA-COMP:14681"/>
        <dbReference type="Rhea" id="RHEA-COMP:14684"/>
        <dbReference type="ChEBI" id="CHEBI:15378"/>
        <dbReference type="ChEBI" id="CHEBI:136912"/>
        <dbReference type="ChEBI" id="CHEBI:140656"/>
        <dbReference type="ChEBI" id="CHEBI:140657"/>
        <dbReference type="ChEBI" id="CHEBI:140660"/>
        <dbReference type="EC" id="2.3.1.269"/>
    </reaction>
</comment>
<keyword evidence="5 9" id="KW-0812">Transmembrane</keyword>
<dbReference type="GO" id="GO:0016410">
    <property type="term" value="F:N-acyltransferase activity"/>
    <property type="evidence" value="ECO:0007669"/>
    <property type="project" value="UniProtKB-UniRule"/>
</dbReference>
<dbReference type="InterPro" id="IPR045378">
    <property type="entry name" value="LNT_N"/>
</dbReference>
<dbReference type="InterPro" id="IPR003010">
    <property type="entry name" value="C-N_Hydrolase"/>
</dbReference>
<keyword evidence="6 9" id="KW-1133">Transmembrane helix</keyword>
<gene>
    <name evidence="9 11" type="primary">lnt</name>
    <name evidence="11" type="ORF">NMK71_06765</name>
</gene>
<dbReference type="PANTHER" id="PTHR38686">
    <property type="entry name" value="APOLIPOPROTEIN N-ACYLTRANSFERASE"/>
    <property type="match status" value="1"/>
</dbReference>
<keyword evidence="8 9" id="KW-0012">Acyltransferase</keyword>
<name>A0A9X4RUX1_9FLAO</name>
<evidence type="ECO:0000256" key="8">
    <source>
        <dbReference type="ARBA" id="ARBA00023315"/>
    </source>
</evidence>
<dbReference type="Pfam" id="PF20154">
    <property type="entry name" value="LNT_N"/>
    <property type="match status" value="1"/>
</dbReference>
<dbReference type="GO" id="GO:0042158">
    <property type="term" value="P:lipoprotein biosynthetic process"/>
    <property type="evidence" value="ECO:0007669"/>
    <property type="project" value="UniProtKB-UniRule"/>
</dbReference>
<comment type="caution">
    <text evidence="11">The sequence shown here is derived from an EMBL/GenBank/DDBJ whole genome shotgun (WGS) entry which is preliminary data.</text>
</comment>
<keyword evidence="7 9" id="KW-0472">Membrane</keyword>
<evidence type="ECO:0000256" key="5">
    <source>
        <dbReference type="ARBA" id="ARBA00022692"/>
    </source>
</evidence>
<dbReference type="GO" id="GO:0005886">
    <property type="term" value="C:plasma membrane"/>
    <property type="evidence" value="ECO:0007669"/>
    <property type="project" value="UniProtKB-SubCell"/>
</dbReference>
<evidence type="ECO:0000313" key="11">
    <source>
        <dbReference type="EMBL" id="MDG4946111.1"/>
    </source>
</evidence>
<dbReference type="NCBIfam" id="TIGR00546">
    <property type="entry name" value="lnt"/>
    <property type="match status" value="1"/>
</dbReference>
<organism evidence="11 12">
    <name type="scientific">Profundicola chukchiensis</name>
    <dbReference type="NCBI Taxonomy" id="2961959"/>
    <lineage>
        <taxon>Bacteria</taxon>
        <taxon>Pseudomonadati</taxon>
        <taxon>Bacteroidota</taxon>
        <taxon>Flavobacteriia</taxon>
        <taxon>Flavobacteriales</taxon>
        <taxon>Weeksellaceae</taxon>
        <taxon>Profundicola</taxon>
    </lineage>
</organism>
<dbReference type="SUPFAM" id="SSF56317">
    <property type="entry name" value="Carbon-nitrogen hydrolase"/>
    <property type="match status" value="1"/>
</dbReference>
<feature type="transmembrane region" description="Helical" evidence="9">
    <location>
        <begin position="54"/>
        <end position="74"/>
    </location>
</feature>